<dbReference type="PROSITE" id="PS50005">
    <property type="entry name" value="TPR"/>
    <property type="match status" value="1"/>
</dbReference>
<feature type="transmembrane region" description="Helical" evidence="6">
    <location>
        <begin position="12"/>
        <end position="30"/>
    </location>
</feature>
<feature type="transmembrane region" description="Helical" evidence="6">
    <location>
        <begin position="372"/>
        <end position="399"/>
    </location>
</feature>
<feature type="transmembrane region" description="Helical" evidence="6">
    <location>
        <begin position="106"/>
        <end position="126"/>
    </location>
</feature>
<evidence type="ECO:0000259" key="7">
    <source>
        <dbReference type="Pfam" id="PF04932"/>
    </source>
</evidence>
<feature type="transmembrane region" description="Helical" evidence="6">
    <location>
        <begin position="478"/>
        <end position="499"/>
    </location>
</feature>
<dbReference type="EMBL" id="MFBS01000013">
    <property type="protein sequence ID" value="OGE10128.1"/>
    <property type="molecule type" value="Genomic_DNA"/>
</dbReference>
<keyword evidence="4 6" id="KW-0472">Membrane</keyword>
<evidence type="ECO:0000256" key="4">
    <source>
        <dbReference type="ARBA" id="ARBA00023136"/>
    </source>
</evidence>
<feature type="transmembrane region" description="Helical" evidence="6">
    <location>
        <begin position="261"/>
        <end position="279"/>
    </location>
</feature>
<reference evidence="8 9" key="1">
    <citation type="journal article" date="2016" name="Nat. Commun.">
        <title>Thousands of microbial genomes shed light on interconnected biogeochemical processes in an aquifer system.</title>
        <authorList>
            <person name="Anantharaman K."/>
            <person name="Brown C.T."/>
            <person name="Hug L.A."/>
            <person name="Sharon I."/>
            <person name="Castelle C.J."/>
            <person name="Probst A.J."/>
            <person name="Thomas B.C."/>
            <person name="Singh A."/>
            <person name="Wilkins M.J."/>
            <person name="Karaoz U."/>
            <person name="Brodie E.L."/>
            <person name="Williams K.H."/>
            <person name="Hubbard S.S."/>
            <person name="Banfield J.F."/>
        </authorList>
    </citation>
    <scope>NUCLEOTIDE SEQUENCE [LARGE SCALE GENOMIC DNA]</scope>
</reference>
<keyword evidence="3 6" id="KW-1133">Transmembrane helix</keyword>
<feature type="transmembrane region" description="Helical" evidence="6">
    <location>
        <begin position="238"/>
        <end position="254"/>
    </location>
</feature>
<feature type="transmembrane region" description="Helical" evidence="6">
    <location>
        <begin position="216"/>
        <end position="232"/>
    </location>
</feature>
<keyword evidence="5" id="KW-0802">TPR repeat</keyword>
<feature type="transmembrane region" description="Helical" evidence="6">
    <location>
        <begin position="449"/>
        <end position="466"/>
    </location>
</feature>
<dbReference type="InterPro" id="IPR011990">
    <property type="entry name" value="TPR-like_helical_dom_sf"/>
</dbReference>
<dbReference type="Pfam" id="PF04932">
    <property type="entry name" value="Wzy_C"/>
    <property type="match status" value="1"/>
</dbReference>
<dbReference type="InterPro" id="IPR051533">
    <property type="entry name" value="WaaL-like"/>
</dbReference>
<evidence type="ECO:0000256" key="1">
    <source>
        <dbReference type="ARBA" id="ARBA00004141"/>
    </source>
</evidence>
<sequence length="666" mass="74288">MKDRIIPFIDKLLLWHYLALALITPIIFTTQTTELYEVPKMFFVYAVSLILLFLTVTKFIISRKILIPKNPVTFAFAVFVAIQTLSTFFSIDKYTSIFGFPTRLNGGLLSQFAYLVIFATALINLSKDRAKKILLTTVATAIFVSLWGIPSHFGSDPSCLVLTGRLTSGCWQADFNPQLRIFSTLGQPNWLASYLVLTIPLSLAMSLFFKSTKGKILFASFAIIQFMALVLTASRAGLAGILASLLLFFILTGVKNISKNWKLITFALVTFLVIFTVFGTNLTSRSLEPVSQIQETKTNTTTASQNQETSLPTESVKIRLIVWQGAFDIFKKWPALGSGPETFVSSYFMLRPQVHNKTSEWAFYYNKAHNEFLNYLATGGALGFLSYLALIFAIAYSLYKTFRDSSRPALPAGRSDFVNIASIGALAAFAGYLVTIFFGFSVVATQTTLFLILASTIAGAQTLKFYQLNLPQKKYQFPILIVTIVVCAFMLSHILRAFASDILNKRAQNRQSVDAEKALYTYRNSLTASPFKNPYLIADAANTQATYLNNFEVSGNQQLIDNTDKLAQSAYDLSENNYLIVQKVAKTYLLIANYSEDYQDKAETLGNRLTLLAPTYPDAWLTLAKIQIVLEKNDEAANSLDKALSLKPDYIEAQELLEQLGTKNIQ</sequence>
<evidence type="ECO:0000256" key="3">
    <source>
        <dbReference type="ARBA" id="ARBA00022989"/>
    </source>
</evidence>
<name>A0A1F5I162_9BACT</name>
<gene>
    <name evidence="8" type="ORF">A3A60_00475</name>
</gene>
<comment type="caution">
    <text evidence="8">The sequence shown here is derived from an EMBL/GenBank/DDBJ whole genome shotgun (WGS) entry which is preliminary data.</text>
</comment>
<protein>
    <recommendedName>
        <fullName evidence="7">O-antigen ligase-related domain-containing protein</fullName>
    </recommendedName>
</protein>
<keyword evidence="2 6" id="KW-0812">Transmembrane</keyword>
<dbReference type="STRING" id="1797729.A3A60_00475"/>
<evidence type="ECO:0000256" key="6">
    <source>
        <dbReference type="SAM" id="Phobius"/>
    </source>
</evidence>
<accession>A0A1F5I162</accession>
<evidence type="ECO:0000313" key="8">
    <source>
        <dbReference type="EMBL" id="OGE10128.1"/>
    </source>
</evidence>
<dbReference type="SUPFAM" id="SSF48452">
    <property type="entry name" value="TPR-like"/>
    <property type="match status" value="1"/>
</dbReference>
<dbReference type="InterPro" id="IPR007016">
    <property type="entry name" value="O-antigen_ligase-rel_domated"/>
</dbReference>
<dbReference type="AlphaFoldDB" id="A0A1F5I162"/>
<dbReference type="Proteomes" id="UP000179227">
    <property type="component" value="Unassembled WGS sequence"/>
</dbReference>
<feature type="transmembrane region" description="Helical" evidence="6">
    <location>
        <begin position="73"/>
        <end position="91"/>
    </location>
</feature>
<feature type="transmembrane region" description="Helical" evidence="6">
    <location>
        <begin position="133"/>
        <end position="153"/>
    </location>
</feature>
<evidence type="ECO:0000256" key="2">
    <source>
        <dbReference type="ARBA" id="ARBA00022692"/>
    </source>
</evidence>
<dbReference type="GO" id="GO:0016020">
    <property type="term" value="C:membrane"/>
    <property type="evidence" value="ECO:0007669"/>
    <property type="project" value="UniProtKB-SubCell"/>
</dbReference>
<evidence type="ECO:0000256" key="5">
    <source>
        <dbReference type="PROSITE-ProRule" id="PRU00339"/>
    </source>
</evidence>
<dbReference type="InterPro" id="IPR019734">
    <property type="entry name" value="TPR_rpt"/>
</dbReference>
<feature type="transmembrane region" description="Helical" evidence="6">
    <location>
        <begin position="420"/>
        <end position="443"/>
    </location>
</feature>
<feature type="domain" description="O-antigen ligase-related" evidence="7">
    <location>
        <begin position="222"/>
        <end position="388"/>
    </location>
</feature>
<dbReference type="PANTHER" id="PTHR37422:SF13">
    <property type="entry name" value="LIPOPOLYSACCHARIDE BIOSYNTHESIS PROTEIN PA4999-RELATED"/>
    <property type="match status" value="1"/>
</dbReference>
<dbReference type="PANTHER" id="PTHR37422">
    <property type="entry name" value="TEICHURONIC ACID BIOSYNTHESIS PROTEIN TUAE"/>
    <property type="match status" value="1"/>
</dbReference>
<dbReference type="Gene3D" id="1.25.40.10">
    <property type="entry name" value="Tetratricopeptide repeat domain"/>
    <property type="match status" value="1"/>
</dbReference>
<comment type="subcellular location">
    <subcellularLocation>
        <location evidence="1">Membrane</location>
        <topology evidence="1">Multi-pass membrane protein</topology>
    </subcellularLocation>
</comment>
<organism evidence="8 9">
    <name type="scientific">Candidatus Curtissbacteria bacterium RIFCSPLOWO2_01_FULL_42_26</name>
    <dbReference type="NCBI Taxonomy" id="1797729"/>
    <lineage>
        <taxon>Bacteria</taxon>
        <taxon>Candidatus Curtissiibacteriota</taxon>
    </lineage>
</organism>
<proteinExistence type="predicted"/>
<feature type="transmembrane region" description="Helical" evidence="6">
    <location>
        <begin position="42"/>
        <end position="61"/>
    </location>
</feature>
<feature type="repeat" description="TPR" evidence="5">
    <location>
        <begin position="617"/>
        <end position="650"/>
    </location>
</feature>
<evidence type="ECO:0000313" key="9">
    <source>
        <dbReference type="Proteomes" id="UP000179227"/>
    </source>
</evidence>
<feature type="transmembrane region" description="Helical" evidence="6">
    <location>
        <begin position="190"/>
        <end position="209"/>
    </location>
</feature>